<evidence type="ECO:0000313" key="3">
    <source>
        <dbReference type="Proteomes" id="UP000325849"/>
    </source>
</evidence>
<gene>
    <name evidence="2" type="ORF">FNH09_19095</name>
</gene>
<feature type="region of interest" description="Disordered" evidence="1">
    <location>
        <begin position="194"/>
        <end position="221"/>
    </location>
</feature>
<keyword evidence="3" id="KW-1185">Reference proteome</keyword>
<evidence type="ECO:0000313" key="2">
    <source>
        <dbReference type="EMBL" id="MPY33295.1"/>
    </source>
</evidence>
<dbReference type="RefSeq" id="WP_152889510.1">
    <property type="nucleotide sequence ID" value="NZ_VJZD01000070.1"/>
</dbReference>
<reference evidence="2 3" key="1">
    <citation type="submission" date="2019-07" db="EMBL/GenBank/DDBJ databases">
        <title>New species of Amycolatopsis and Streptomyces.</title>
        <authorList>
            <person name="Duangmal K."/>
            <person name="Teo W.F.A."/>
            <person name="Lipun K."/>
        </authorList>
    </citation>
    <scope>NUCLEOTIDE SEQUENCE [LARGE SCALE GENOMIC DNA]</scope>
    <source>
        <strain evidence="2 3">NBRC 109810</strain>
    </source>
</reference>
<sequence>MREKPLSKIGEELLRLRHGLSRTSEHRSPTPGFGIDGELAAGFVDDALSPQQQVQLAQQVAGMLPFHWSQSNTYASVMSQILEHVGSQQKLMRWLDGFPGLPRLTARLYVVMGLLDEFSGKSAVVTALREFREQTPVPPGLQGCLLPETDDETLAGLAFRIEEHLGDQEMDKAVEIALATTDCLRRVAPRATELDPSVDDMGELMSHSQQDLQDAAAEAGG</sequence>
<proteinExistence type="predicted"/>
<protein>
    <submittedName>
        <fullName evidence="2">Uncharacterized protein</fullName>
    </submittedName>
</protein>
<organism evidence="2 3">
    <name type="scientific">Streptomyces adustus</name>
    <dbReference type="NCBI Taxonomy" id="1609272"/>
    <lineage>
        <taxon>Bacteria</taxon>
        <taxon>Bacillati</taxon>
        <taxon>Actinomycetota</taxon>
        <taxon>Actinomycetes</taxon>
        <taxon>Kitasatosporales</taxon>
        <taxon>Streptomycetaceae</taxon>
        <taxon>Streptomyces</taxon>
    </lineage>
</organism>
<comment type="caution">
    <text evidence="2">The sequence shown here is derived from an EMBL/GenBank/DDBJ whole genome shotgun (WGS) entry which is preliminary data.</text>
</comment>
<dbReference type="AlphaFoldDB" id="A0A5N8VH30"/>
<dbReference type="OrthoDB" id="4285897at2"/>
<evidence type="ECO:0000256" key="1">
    <source>
        <dbReference type="SAM" id="MobiDB-lite"/>
    </source>
</evidence>
<dbReference type="Proteomes" id="UP000325849">
    <property type="component" value="Unassembled WGS sequence"/>
</dbReference>
<dbReference type="EMBL" id="VJZD01000070">
    <property type="protein sequence ID" value="MPY33295.1"/>
    <property type="molecule type" value="Genomic_DNA"/>
</dbReference>
<name>A0A5N8VH30_9ACTN</name>
<accession>A0A5N8VH30</accession>